<keyword evidence="1" id="KW-0418">Kinase</keyword>
<gene>
    <name evidence="1" type="ORF">PPOP_2844</name>
</gene>
<proteinExistence type="predicted"/>
<sequence length="62" mass="7100">MRYLVQDGLYRGAGGKRLLHEMDAFYEEASFLLATFAFPQGRPSLDARIMYGSNRFSTSHHD</sequence>
<accession>M9LQV2</accession>
<dbReference type="Proteomes" id="UP000029453">
    <property type="component" value="Unassembled WGS sequence"/>
</dbReference>
<dbReference type="GO" id="GO:0016301">
    <property type="term" value="F:kinase activity"/>
    <property type="evidence" value="ECO:0007669"/>
    <property type="project" value="UniProtKB-KW"/>
</dbReference>
<protein>
    <submittedName>
        <fullName evidence="1">Thymidylate kinase</fullName>
    </submittedName>
</protein>
<organism evidence="1 2">
    <name type="scientific">Paenibacillus popilliae ATCC 14706</name>
    <dbReference type="NCBI Taxonomy" id="1212764"/>
    <lineage>
        <taxon>Bacteria</taxon>
        <taxon>Bacillati</taxon>
        <taxon>Bacillota</taxon>
        <taxon>Bacilli</taxon>
        <taxon>Bacillales</taxon>
        <taxon>Paenibacillaceae</taxon>
        <taxon>Paenibacillus</taxon>
    </lineage>
</organism>
<dbReference type="AlphaFoldDB" id="M9LQV2"/>
<name>M9LQV2_PAEPP</name>
<comment type="caution">
    <text evidence="1">The sequence shown here is derived from an EMBL/GenBank/DDBJ whole genome shotgun (WGS) entry which is preliminary data.</text>
</comment>
<reference evidence="1 2" key="1">
    <citation type="submission" date="2012-10" db="EMBL/GenBank/DDBJ databases">
        <title>Draft Genome Sequence of Paenibacillus popilliae ATCC 14706T.</title>
        <authorList>
            <person name="Iiyama K."/>
            <person name="Mori K."/>
            <person name="Mon H."/>
            <person name="Chieda Y."/>
            <person name="Lee J.M."/>
            <person name="Kusakabe T."/>
            <person name="Tashiro K."/>
            <person name="Asano S."/>
            <person name="Yasunaga-Aoki C."/>
            <person name="Shimizu S."/>
        </authorList>
    </citation>
    <scope>NUCLEOTIDE SEQUENCE [LARGE SCALE GENOMIC DNA]</scope>
    <source>
        <strain evidence="1 2">ATCC 14706</strain>
    </source>
</reference>
<dbReference type="EMBL" id="BALG01000219">
    <property type="protein sequence ID" value="GAC43461.1"/>
    <property type="molecule type" value="Genomic_DNA"/>
</dbReference>
<keyword evidence="2" id="KW-1185">Reference proteome</keyword>
<evidence type="ECO:0000313" key="2">
    <source>
        <dbReference type="Proteomes" id="UP000029453"/>
    </source>
</evidence>
<keyword evidence="1" id="KW-0808">Transferase</keyword>
<evidence type="ECO:0000313" key="1">
    <source>
        <dbReference type="EMBL" id="GAC43461.1"/>
    </source>
</evidence>